<dbReference type="AlphaFoldDB" id="A0A5E4M8T5"/>
<organism evidence="1 2">
    <name type="scientific">Cinara cedri</name>
    <dbReference type="NCBI Taxonomy" id="506608"/>
    <lineage>
        <taxon>Eukaryota</taxon>
        <taxon>Metazoa</taxon>
        <taxon>Ecdysozoa</taxon>
        <taxon>Arthropoda</taxon>
        <taxon>Hexapoda</taxon>
        <taxon>Insecta</taxon>
        <taxon>Pterygota</taxon>
        <taxon>Neoptera</taxon>
        <taxon>Paraneoptera</taxon>
        <taxon>Hemiptera</taxon>
        <taxon>Sternorrhyncha</taxon>
        <taxon>Aphidomorpha</taxon>
        <taxon>Aphidoidea</taxon>
        <taxon>Aphididae</taxon>
        <taxon>Lachninae</taxon>
        <taxon>Cinara</taxon>
    </lineage>
</organism>
<dbReference type="EMBL" id="CABPRJ010000020">
    <property type="protein sequence ID" value="VVC25791.1"/>
    <property type="molecule type" value="Genomic_DNA"/>
</dbReference>
<evidence type="ECO:0000313" key="1">
    <source>
        <dbReference type="EMBL" id="VVC25791.1"/>
    </source>
</evidence>
<dbReference type="OrthoDB" id="6597291at2759"/>
<name>A0A5E4M8T5_9HEMI</name>
<keyword evidence="2" id="KW-1185">Reference proteome</keyword>
<accession>A0A5E4M8T5</accession>
<proteinExistence type="predicted"/>
<gene>
    <name evidence="1" type="ORF">CINCED_3A002153</name>
</gene>
<dbReference type="Proteomes" id="UP000325440">
    <property type="component" value="Unassembled WGS sequence"/>
</dbReference>
<sequence>MFAKKKKNSKLRRKCDNYIDWSNRHSELDLTSKRLLSVIKIKPSWTYRIQLCSCGSKSNIEIVQRCQDIVLHTIVTAYQYDRNDIIHQDMMITSVQDETTKFARKHEKKLGQHTNPGAIRQLSRCVFSLSENNLFN</sequence>
<reference evidence="1 2" key="1">
    <citation type="submission" date="2019-08" db="EMBL/GenBank/DDBJ databases">
        <authorList>
            <person name="Alioto T."/>
            <person name="Alioto T."/>
            <person name="Gomez Garrido J."/>
        </authorList>
    </citation>
    <scope>NUCLEOTIDE SEQUENCE [LARGE SCALE GENOMIC DNA]</scope>
</reference>
<evidence type="ECO:0000313" key="2">
    <source>
        <dbReference type="Proteomes" id="UP000325440"/>
    </source>
</evidence>
<protein>
    <submittedName>
        <fullName evidence="1">Uncharacterized protein</fullName>
    </submittedName>
</protein>